<dbReference type="GO" id="GO:0034220">
    <property type="term" value="P:monoatomic ion transmembrane transport"/>
    <property type="evidence" value="ECO:0007669"/>
    <property type="project" value="UniProtKB-KW"/>
</dbReference>
<dbReference type="GO" id="GO:0005921">
    <property type="term" value="C:gap junction"/>
    <property type="evidence" value="ECO:0007669"/>
    <property type="project" value="UniProtKB-SubCell"/>
</dbReference>
<evidence type="ECO:0000256" key="6">
    <source>
        <dbReference type="ARBA" id="ARBA00022868"/>
    </source>
</evidence>
<keyword evidence="9 12" id="KW-0406">Ion transport</keyword>
<sequence>MLGIPFLDDAISKWFKPQTFDDPVDRLNYFITSTLLTFFALMVSAKQYVGSPIQCWMPMEFKGGWEQYAEDYCFIKNTYFIPFEDQIPESLDDRVEAEVNYYQWVPIVLALQAIMFYIPNWIWKTLHQQSGIDLSTAVTDARGLRTMRSSDRGTETKRLATYVSECLELKEKRRSHRRVFVFRFGKGLGSYVSCLYLFVKLLYVINIFAQFTILNNFLSSDNYQVGTWYGFSAFQELWNGDIVSENSYASKIFPRVTMCDFKVRRLANIHRYTVQCVIMINMFNEKIYLFIWFWFVFVIISTIINFLYCLATIGIFNVRVRTVKSMLKHTGNESLDNEVIRRFVNDGLRPDGCLLLRFIEGHAGAIVAREISTALYREYLEHLSGKCGPGSHSTESTTPGLEDGFSESYDEAKMKTPLIAPPMSVMSYPGPPKPKGI</sequence>
<dbReference type="PANTHER" id="PTHR11893:SF20">
    <property type="entry name" value="INNEXIN-3"/>
    <property type="match status" value="1"/>
</dbReference>
<evidence type="ECO:0000256" key="7">
    <source>
        <dbReference type="ARBA" id="ARBA00022949"/>
    </source>
</evidence>
<keyword evidence="13" id="KW-1185">Reference proteome</keyword>
<name>A0A1I7ZUZ4_9BILA</name>
<dbReference type="Pfam" id="PF00876">
    <property type="entry name" value="Innexin"/>
    <property type="match status" value="1"/>
</dbReference>
<keyword evidence="3 12" id="KW-0813">Transport</keyword>
<dbReference type="WBParaSite" id="L893_g29810.t1">
    <property type="protein sequence ID" value="L893_g29810.t1"/>
    <property type="gene ID" value="L893_g29810"/>
</dbReference>
<keyword evidence="11 12" id="KW-0407">Ion channel</keyword>
<dbReference type="InterPro" id="IPR000990">
    <property type="entry name" value="Innexin"/>
</dbReference>
<evidence type="ECO:0000313" key="14">
    <source>
        <dbReference type="WBParaSite" id="L893_g29810.t1"/>
    </source>
</evidence>
<dbReference type="GO" id="GO:0005886">
    <property type="term" value="C:plasma membrane"/>
    <property type="evidence" value="ECO:0007669"/>
    <property type="project" value="UniProtKB-SubCell"/>
</dbReference>
<evidence type="ECO:0000256" key="2">
    <source>
        <dbReference type="ARBA" id="ARBA00004651"/>
    </source>
</evidence>
<dbReference type="AlphaFoldDB" id="A0A1I7ZUZ4"/>
<feature type="transmembrane region" description="Helical" evidence="12">
    <location>
        <begin position="180"/>
        <end position="199"/>
    </location>
</feature>
<protein>
    <recommendedName>
        <fullName evidence="12">Innexin</fullName>
    </recommendedName>
</protein>
<keyword evidence="7" id="KW-0965">Cell junction</keyword>
<keyword evidence="4" id="KW-1003">Cell membrane</keyword>
<dbReference type="PRINTS" id="PR01262">
    <property type="entry name" value="INNEXIN"/>
</dbReference>
<keyword evidence="8 12" id="KW-1133">Transmembrane helix</keyword>
<organism evidence="13 14">
    <name type="scientific">Steinernema glaseri</name>
    <dbReference type="NCBI Taxonomy" id="37863"/>
    <lineage>
        <taxon>Eukaryota</taxon>
        <taxon>Metazoa</taxon>
        <taxon>Ecdysozoa</taxon>
        <taxon>Nematoda</taxon>
        <taxon>Chromadorea</taxon>
        <taxon>Rhabditida</taxon>
        <taxon>Tylenchina</taxon>
        <taxon>Panagrolaimomorpha</taxon>
        <taxon>Strongyloidoidea</taxon>
        <taxon>Steinernematidae</taxon>
        <taxon>Steinernema</taxon>
    </lineage>
</organism>
<evidence type="ECO:0000256" key="4">
    <source>
        <dbReference type="ARBA" id="ARBA00022475"/>
    </source>
</evidence>
<keyword evidence="5 12" id="KW-0812">Transmembrane</keyword>
<keyword evidence="6" id="KW-0303">Gap junction</keyword>
<comment type="subcellular location">
    <subcellularLocation>
        <location evidence="1">Cell junction</location>
        <location evidence="1">Gap junction</location>
    </subcellularLocation>
    <subcellularLocation>
        <location evidence="2 12">Cell membrane</location>
        <topology evidence="2 12">Multi-pass membrane protein</topology>
    </subcellularLocation>
</comment>
<proteinExistence type="inferred from homology"/>
<feature type="transmembrane region" description="Helical" evidence="12">
    <location>
        <begin position="291"/>
        <end position="318"/>
    </location>
</feature>
<comment type="function">
    <text evidence="12">Structural component of the gap junctions.</text>
</comment>
<gene>
    <name evidence="12" type="primary">inx</name>
</gene>
<dbReference type="PANTHER" id="PTHR11893">
    <property type="entry name" value="INNEXIN"/>
    <property type="match status" value="1"/>
</dbReference>
<evidence type="ECO:0000256" key="8">
    <source>
        <dbReference type="ARBA" id="ARBA00022989"/>
    </source>
</evidence>
<evidence type="ECO:0000313" key="13">
    <source>
        <dbReference type="Proteomes" id="UP000095287"/>
    </source>
</evidence>
<feature type="transmembrane region" description="Helical" evidence="12">
    <location>
        <begin position="27"/>
        <end position="49"/>
    </location>
</feature>
<comment type="similarity">
    <text evidence="12">Belongs to the pannexin family.</text>
</comment>
<evidence type="ECO:0000256" key="10">
    <source>
        <dbReference type="ARBA" id="ARBA00023136"/>
    </source>
</evidence>
<dbReference type="PROSITE" id="PS51013">
    <property type="entry name" value="PANNEXIN"/>
    <property type="match status" value="1"/>
</dbReference>
<evidence type="ECO:0000256" key="1">
    <source>
        <dbReference type="ARBA" id="ARBA00004610"/>
    </source>
</evidence>
<reference evidence="14" key="1">
    <citation type="submission" date="2016-11" db="UniProtKB">
        <authorList>
            <consortium name="WormBaseParasite"/>
        </authorList>
    </citation>
    <scope>IDENTIFICATION</scope>
</reference>
<evidence type="ECO:0000256" key="12">
    <source>
        <dbReference type="RuleBase" id="RU010713"/>
    </source>
</evidence>
<evidence type="ECO:0000256" key="3">
    <source>
        <dbReference type="ARBA" id="ARBA00022448"/>
    </source>
</evidence>
<dbReference type="GO" id="GO:0005243">
    <property type="term" value="F:gap junction channel activity"/>
    <property type="evidence" value="ECO:0007669"/>
    <property type="project" value="TreeGrafter"/>
</dbReference>
<evidence type="ECO:0000256" key="9">
    <source>
        <dbReference type="ARBA" id="ARBA00023065"/>
    </source>
</evidence>
<feature type="transmembrane region" description="Helical" evidence="12">
    <location>
        <begin position="101"/>
        <end position="118"/>
    </location>
</feature>
<evidence type="ECO:0000256" key="5">
    <source>
        <dbReference type="ARBA" id="ARBA00022692"/>
    </source>
</evidence>
<accession>A0A1I7ZUZ4</accession>
<dbReference type="Proteomes" id="UP000095287">
    <property type="component" value="Unplaced"/>
</dbReference>
<evidence type="ECO:0000256" key="11">
    <source>
        <dbReference type="ARBA" id="ARBA00023303"/>
    </source>
</evidence>
<keyword evidence="10 12" id="KW-0472">Membrane</keyword>